<dbReference type="InterPro" id="IPR045063">
    <property type="entry name" value="Dynamin_N"/>
</dbReference>
<dbReference type="PANTHER" id="PTHR11566:SF21">
    <property type="entry name" value="DYNAMIN RELATED PROTEIN 1, ISOFORM A"/>
    <property type="match status" value="1"/>
</dbReference>
<dbReference type="Pfam" id="PF02212">
    <property type="entry name" value="GED"/>
    <property type="match status" value="2"/>
</dbReference>
<dbReference type="SMART" id="SM00302">
    <property type="entry name" value="GED"/>
    <property type="match status" value="2"/>
</dbReference>
<feature type="domain" description="Dynamin-type G" evidence="3">
    <location>
        <begin position="68"/>
        <end position="350"/>
    </location>
</feature>
<dbReference type="PRINTS" id="PR00195">
    <property type="entry name" value="DYNAMIN"/>
</dbReference>
<dbReference type="SMART" id="SM00053">
    <property type="entry name" value="DYNc"/>
    <property type="match status" value="1"/>
</dbReference>
<comment type="caution">
    <text evidence="4">The sequence shown here is derived from an EMBL/GenBank/DDBJ whole genome shotgun (WGS) entry which is preliminary data.</text>
</comment>
<sequence length="1370" mass="155015">YFNSSSPQTAKKGIRYKFLENSASRALFNFDMSSEIESPVSKYGRSSEFGSVLDFIQSMISNDTLRKSFDIPHLVMVGRQNMAKTTLINRLIGRYLLPMRRNETANTLQARTTYPIILNLRNGPKTIVEVRCDTCQGIGGEVENPTDDQVEDFLKQVAGHLPKEEGTPISKTPVNVTLQGPKLTTLTLVDLPGAHFANDDPRMNQATQSLVLDYIEKNTKSIIVIVSEVGDPTGDSAINLVMRKAKDFRQRTICVLTKPDRLRESDDMGVKVALNKSSFTLEDGRFIVLRGKDGTDANEKDWDAEMTRVKEKEWFARHPQYKSILKLCGIDRLMDTMISLLAQKMITEIPVLVREMRERKAEVESELKLLSHSEVPESSEGKGALVMKLKQNLITQLKTLLFNNTSDIGGGEQVRTLFNKFHDTVYKVDPLVKRNDDEIRKQQRKLEGVAAPLGDSSENSQLLRKLLYESYQGRSAVPVASSPGFPGTTSKTIDELIQSPVDQLIPISTRLVNKVEKTLRTIVQDAINKSLSSFPTLKQAVEAKVVSKIFDTKREQTIQFIQQFLEMQKKSTDDVFAPVPFPDELNSWETTPACNSRTHDTVTHPCNMSRTTSHLKYLAKKLYPTELMEEIEGRNSRGSYKELEDIKKVKKNVVRCFNVIKMNVCDTVPRSILHFFITQLVDDLEHALEQEDLVEFLKEKQDILERRKVCRAQFSALKQALPHTDEVLKKLLRMRGGSGAPNTLQARTTYPIILNLRNGPKTIVEVRCDTCQGIGGEVENPTDDQVEDFLKQVAGHLPKEEGTPISKTPVNVTLQGPKLTTLTLVDLPGAHFANDDPRMNQATQSLVLDYIEKNTKSIIVIVSEVGDPTGDSAINLVMRKAKDFRQRTICVLTKPDRLRETDDMGVKVALNKSSFTLEDGRFIVLRGKDGTDANEKDWDAEMTRVKEKEWFARHPQYKSILQLCGIDKLMDTMISLLAQKMITEIPVLVREMRERKAKVESELKGLAHSEVPESSEGKGALVMKVKQTFIGQLKTLLFNNTSDIGGGEQVRTLFNKFHDAVFKVGEKIRSDDEIRKQQRKLEGVAAPLGDSSENSLLLQKLLYESYQGRSTVPVARTTSKTIDELVQSPVDQLVPISTRLVNNVENTLSTIVQDAINKSLSSFPTLKQVVEAKVVRKIFDTKREQTIQFIQQFLEMQKKSIDVVFAAVPFPDDLSSWEAILALNGKTHPCMMSRTMSHMKYLARKLYPSELMEEVEGRNSRGSYKELEDVKRVKRNVVRCFNVIKMNVCDTVPRCILHFFITQLVDDLEHALEQEDLVQFLEEKQDILERRKVCRSQFSALEQALPQTDEVLKKLLHMRNGSGAREKLQF</sequence>
<keyword evidence="5" id="KW-1185">Reference proteome</keyword>
<dbReference type="PROSITE" id="PS51718">
    <property type="entry name" value="G_DYNAMIN_2"/>
    <property type="match status" value="1"/>
</dbReference>
<dbReference type="InterPro" id="IPR000375">
    <property type="entry name" value="Dynamin_stalk"/>
</dbReference>
<evidence type="ECO:0000256" key="1">
    <source>
        <dbReference type="ARBA" id="ARBA00022741"/>
    </source>
</evidence>
<evidence type="ECO:0000313" key="5">
    <source>
        <dbReference type="Proteomes" id="UP001159427"/>
    </source>
</evidence>
<dbReference type="SUPFAM" id="SSF52540">
    <property type="entry name" value="P-loop containing nucleoside triphosphate hydrolases"/>
    <property type="match status" value="2"/>
</dbReference>
<dbReference type="InterPro" id="IPR003130">
    <property type="entry name" value="GED"/>
</dbReference>
<proteinExistence type="predicted"/>
<evidence type="ECO:0000256" key="2">
    <source>
        <dbReference type="ARBA" id="ARBA00023134"/>
    </source>
</evidence>
<dbReference type="Gene3D" id="3.40.50.300">
    <property type="entry name" value="P-loop containing nucleotide triphosphate hydrolases"/>
    <property type="match status" value="2"/>
</dbReference>
<protein>
    <recommendedName>
        <fullName evidence="3">Dynamin-type G domain-containing protein</fullName>
    </recommendedName>
</protein>
<dbReference type="Pfam" id="PF00350">
    <property type="entry name" value="Dynamin_N"/>
    <property type="match status" value="2"/>
</dbReference>
<dbReference type="EMBL" id="CALNXI010003621">
    <property type="protein sequence ID" value="CAH3193859.1"/>
    <property type="molecule type" value="Genomic_DNA"/>
</dbReference>
<gene>
    <name evidence="4" type="ORF">PEVE_00026689</name>
</gene>
<dbReference type="InterPro" id="IPR027417">
    <property type="entry name" value="P-loop_NTPase"/>
</dbReference>
<name>A0ABN8SVR7_9CNID</name>
<dbReference type="Pfam" id="PF01031">
    <property type="entry name" value="Dynamin_M"/>
    <property type="match status" value="4"/>
</dbReference>
<keyword evidence="1" id="KW-0547">Nucleotide-binding</keyword>
<evidence type="ECO:0000259" key="3">
    <source>
        <dbReference type="PROSITE" id="PS51718"/>
    </source>
</evidence>
<dbReference type="InterPro" id="IPR030381">
    <property type="entry name" value="G_DYNAMIN_dom"/>
</dbReference>
<dbReference type="InterPro" id="IPR001401">
    <property type="entry name" value="Dynamin_GTPase"/>
</dbReference>
<feature type="non-terminal residue" evidence="4">
    <location>
        <position position="1"/>
    </location>
</feature>
<reference evidence="4 5" key="1">
    <citation type="submission" date="2022-05" db="EMBL/GenBank/DDBJ databases">
        <authorList>
            <consortium name="Genoscope - CEA"/>
            <person name="William W."/>
        </authorList>
    </citation>
    <scope>NUCLEOTIDE SEQUENCE [LARGE SCALE GENOMIC DNA]</scope>
</reference>
<keyword evidence="2" id="KW-0342">GTP-binding</keyword>
<dbReference type="Gene3D" id="1.20.120.1240">
    <property type="entry name" value="Dynamin, middle domain"/>
    <property type="match status" value="2"/>
</dbReference>
<dbReference type="InterPro" id="IPR022812">
    <property type="entry name" value="Dynamin"/>
</dbReference>
<dbReference type="PANTHER" id="PTHR11566">
    <property type="entry name" value="DYNAMIN"/>
    <property type="match status" value="1"/>
</dbReference>
<evidence type="ECO:0000313" key="4">
    <source>
        <dbReference type="EMBL" id="CAH3193859.1"/>
    </source>
</evidence>
<dbReference type="Proteomes" id="UP001159427">
    <property type="component" value="Unassembled WGS sequence"/>
</dbReference>
<organism evidence="4 5">
    <name type="scientific">Porites evermanni</name>
    <dbReference type="NCBI Taxonomy" id="104178"/>
    <lineage>
        <taxon>Eukaryota</taxon>
        <taxon>Metazoa</taxon>
        <taxon>Cnidaria</taxon>
        <taxon>Anthozoa</taxon>
        <taxon>Hexacorallia</taxon>
        <taxon>Scleractinia</taxon>
        <taxon>Fungiina</taxon>
        <taxon>Poritidae</taxon>
        <taxon>Porites</taxon>
    </lineage>
</organism>
<accession>A0ABN8SVR7</accession>